<protein>
    <recommendedName>
        <fullName evidence="4">DUF883 domain-containing protein</fullName>
    </recommendedName>
</protein>
<proteinExistence type="predicted"/>
<feature type="region of interest" description="Disordered" evidence="1">
    <location>
        <begin position="1"/>
        <end position="25"/>
    </location>
</feature>
<comment type="caution">
    <text evidence="2">The sequence shown here is derived from an EMBL/GenBank/DDBJ whole genome shotgun (WGS) entry which is preliminary data.</text>
</comment>
<sequence length="94" mass="10049">MPTATVRDNSGTTKDYGRPDTGNSATKEAIANTVESMSDYAHEAGHKVRSFIDNAGTEIEHTSKVVASEIRTNPVRSSVIALGTGFILGTLLRR</sequence>
<evidence type="ECO:0000313" key="3">
    <source>
        <dbReference type="Proteomes" id="UP000753196"/>
    </source>
</evidence>
<dbReference type="EMBL" id="JACQCR010000003">
    <property type="protein sequence ID" value="MBI3630735.1"/>
    <property type="molecule type" value="Genomic_DNA"/>
</dbReference>
<dbReference type="Proteomes" id="UP000753196">
    <property type="component" value="Unassembled WGS sequence"/>
</dbReference>
<feature type="compositionally biased region" description="Polar residues" evidence="1">
    <location>
        <begin position="1"/>
        <end position="13"/>
    </location>
</feature>
<evidence type="ECO:0008006" key="4">
    <source>
        <dbReference type="Google" id="ProtNLM"/>
    </source>
</evidence>
<evidence type="ECO:0000313" key="2">
    <source>
        <dbReference type="EMBL" id="MBI3630735.1"/>
    </source>
</evidence>
<gene>
    <name evidence="2" type="ORF">HY221_00120</name>
</gene>
<reference evidence="2" key="1">
    <citation type="submission" date="2020-07" db="EMBL/GenBank/DDBJ databases">
        <title>Huge and variable diversity of episymbiotic CPR bacteria and DPANN archaea in groundwater ecosystems.</title>
        <authorList>
            <person name="He C.Y."/>
            <person name="Keren R."/>
            <person name="Whittaker M."/>
            <person name="Farag I.F."/>
            <person name="Doudna J."/>
            <person name="Cate J.H.D."/>
            <person name="Banfield J.F."/>
        </authorList>
    </citation>
    <scope>NUCLEOTIDE SEQUENCE</scope>
    <source>
        <strain evidence="2">NC_groundwater_973_Pr1_S-0.2um_54_13</strain>
    </source>
</reference>
<dbReference type="AlphaFoldDB" id="A0A932VQQ3"/>
<name>A0A932VQQ3_9BACT</name>
<evidence type="ECO:0000256" key="1">
    <source>
        <dbReference type="SAM" id="MobiDB-lite"/>
    </source>
</evidence>
<accession>A0A932VQQ3</accession>
<organism evidence="2 3">
    <name type="scientific">Candidatus Sungiibacteriota bacterium</name>
    <dbReference type="NCBI Taxonomy" id="2750080"/>
    <lineage>
        <taxon>Bacteria</taxon>
        <taxon>Candidatus Sungiibacteriota</taxon>
    </lineage>
</organism>